<evidence type="ECO:0000313" key="1">
    <source>
        <dbReference type="EMBL" id="KAI2387036.1"/>
    </source>
</evidence>
<organism evidence="1">
    <name type="scientific">Ophidiomyces ophidiicola</name>
    <dbReference type="NCBI Taxonomy" id="1387563"/>
    <lineage>
        <taxon>Eukaryota</taxon>
        <taxon>Fungi</taxon>
        <taxon>Dikarya</taxon>
        <taxon>Ascomycota</taxon>
        <taxon>Pezizomycotina</taxon>
        <taxon>Eurotiomycetes</taxon>
        <taxon>Eurotiomycetidae</taxon>
        <taxon>Onygenales</taxon>
        <taxon>Onygenaceae</taxon>
        <taxon>Ophidiomyces</taxon>
    </lineage>
</organism>
<protein>
    <submittedName>
        <fullName evidence="1">Uncharacterized protein</fullName>
    </submittedName>
</protein>
<sequence length="312" mass="35284">MRIFMQPPFASEEPRATYALSLLDTTAVYHSSSSYPTFPFLTRDEPRKTPQRRLFLRPQSILDRRPCRFHRASGSLFRHEQPTEYAFELLHDAFSLLMLCYSVCAGRNQGTPLTAWLRVPLPWYQSFTRSFFPDETHASIKRIFTPETSPQSKHAFCGFCGTPLTFWTENPPEEAEYMSVAVGSLSSDDQNTLEDLDLIPRDADLGAIVPSNLTPRPPASPPRNLEETQVSVSHHTGTVYGIPWFEEMIQGSRLGRVGKHRRGFGSSADRSVQVEWEVTEWHEASGDLVAERPGHGSEVVRTSSKRKNPEVG</sequence>
<comment type="caution">
    <text evidence="1">The sequence shown here is derived from an EMBL/GenBank/DDBJ whole genome shotgun (WGS) entry which is preliminary data.</text>
</comment>
<proteinExistence type="predicted"/>
<gene>
    <name evidence="1" type="ORF">LOY88_003265</name>
</gene>
<dbReference type="EMBL" id="JALBCA010000042">
    <property type="protein sequence ID" value="KAI2387036.1"/>
    <property type="molecule type" value="Genomic_DNA"/>
</dbReference>
<name>A0ACB8UWQ4_9EURO</name>
<accession>A0ACB8UWQ4</accession>
<reference evidence="1" key="1">
    <citation type="journal article" date="2022" name="bioRxiv">
        <title>Population genetic analysis of Ophidiomyces ophidiicola, the causative agent of snake fungal disease, indicates recent introductions to the USA.</title>
        <authorList>
            <person name="Ladner J.T."/>
            <person name="Palmer J.M."/>
            <person name="Ettinger C.L."/>
            <person name="Stajich J.E."/>
            <person name="Farrell T.M."/>
            <person name="Glorioso B.M."/>
            <person name="Lawson B."/>
            <person name="Price S.J."/>
            <person name="Stengle A.G."/>
            <person name="Grear D.A."/>
            <person name="Lorch J.M."/>
        </authorList>
    </citation>
    <scope>NUCLEOTIDE SEQUENCE</scope>
    <source>
        <strain evidence="1">NWHC 24266-5</strain>
    </source>
</reference>